<comment type="caution">
    <text evidence="9">The sequence shown here is derived from an EMBL/GenBank/DDBJ whole genome shotgun (WGS) entry which is preliminary data.</text>
</comment>
<evidence type="ECO:0000256" key="4">
    <source>
        <dbReference type="ARBA" id="ARBA00016377"/>
    </source>
</evidence>
<evidence type="ECO:0000256" key="5">
    <source>
        <dbReference type="ARBA" id="ARBA00022801"/>
    </source>
</evidence>
<comment type="similarity">
    <text evidence="3">Belongs to the Nudix hydrolase family. NudK subfamily.</text>
</comment>
<dbReference type="AlphaFoldDB" id="A0A2A2GDC7"/>
<comment type="cofactor">
    <cofactor evidence="2">
        <name>Mg(2+)</name>
        <dbReference type="ChEBI" id="CHEBI:18420"/>
    </cofactor>
</comment>
<accession>A0A2A2GDC7</accession>
<dbReference type="GO" id="GO:0006753">
    <property type="term" value="P:nucleoside phosphate metabolic process"/>
    <property type="evidence" value="ECO:0007669"/>
    <property type="project" value="TreeGrafter"/>
</dbReference>
<sequence>MSKKSFQFTIEPWSVVRENKEYPTPIFNLLQRKMRLEAKDEKNEGNFYVLEAPEWVNAIPITKDNEVLLVEQYRYGIEQPTLEIPGGMVDPGEEPMESIKRELIEETGYHSANWSSLGKVSANPAIMTNYTHLYLAEDCKLIASEKPEGDKHERINVHLLSMDEFLDFVADGTIHHSIMVAAVARFLLKSRREM</sequence>
<reference evidence="9 10" key="1">
    <citation type="submission" date="2017-08" db="EMBL/GenBank/DDBJ databases">
        <title>Aliifodinibius alkalisoli sp. nov., isolated from saline alkaline soil.</title>
        <authorList>
            <person name="Liu D."/>
            <person name="Zhang G."/>
        </authorList>
    </citation>
    <scope>NUCLEOTIDE SEQUENCE [LARGE SCALE GENOMIC DNA]</scope>
    <source>
        <strain evidence="9 10">WN023</strain>
    </source>
</reference>
<proteinExistence type="inferred from homology"/>
<dbReference type="Gene3D" id="3.90.79.10">
    <property type="entry name" value="Nucleoside Triphosphate Pyrophosphohydrolase"/>
    <property type="match status" value="1"/>
</dbReference>
<dbReference type="GO" id="GO:0005829">
    <property type="term" value="C:cytosol"/>
    <property type="evidence" value="ECO:0007669"/>
    <property type="project" value="TreeGrafter"/>
</dbReference>
<dbReference type="PANTHER" id="PTHR11839">
    <property type="entry name" value="UDP/ADP-SUGAR PYROPHOSPHATASE"/>
    <property type="match status" value="1"/>
</dbReference>
<dbReference type="RefSeq" id="WP_095605722.1">
    <property type="nucleotide sequence ID" value="NZ_NSKE01000003.1"/>
</dbReference>
<evidence type="ECO:0000256" key="6">
    <source>
        <dbReference type="ARBA" id="ARBA00032162"/>
    </source>
</evidence>
<dbReference type="InterPro" id="IPR015797">
    <property type="entry name" value="NUDIX_hydrolase-like_dom_sf"/>
</dbReference>
<name>A0A2A2GDC7_9BACT</name>
<dbReference type="GO" id="GO:0019693">
    <property type="term" value="P:ribose phosphate metabolic process"/>
    <property type="evidence" value="ECO:0007669"/>
    <property type="project" value="TreeGrafter"/>
</dbReference>
<dbReference type="Pfam" id="PF00293">
    <property type="entry name" value="NUDIX"/>
    <property type="match status" value="1"/>
</dbReference>
<evidence type="ECO:0000313" key="10">
    <source>
        <dbReference type="Proteomes" id="UP000218831"/>
    </source>
</evidence>
<dbReference type="InterPro" id="IPR000086">
    <property type="entry name" value="NUDIX_hydrolase_dom"/>
</dbReference>
<dbReference type="SUPFAM" id="SSF55811">
    <property type="entry name" value="Nudix"/>
    <property type="match status" value="1"/>
</dbReference>
<evidence type="ECO:0000256" key="1">
    <source>
        <dbReference type="ARBA" id="ARBA00000847"/>
    </source>
</evidence>
<dbReference type="OrthoDB" id="9806150at2"/>
<comment type="catalytic activity">
    <reaction evidence="1">
        <text>GDP-alpha-D-mannose + H2O = alpha-D-mannose 1-phosphate + GMP + 2 H(+)</text>
        <dbReference type="Rhea" id="RHEA:27978"/>
        <dbReference type="ChEBI" id="CHEBI:15377"/>
        <dbReference type="ChEBI" id="CHEBI:15378"/>
        <dbReference type="ChEBI" id="CHEBI:57527"/>
        <dbReference type="ChEBI" id="CHEBI:58115"/>
        <dbReference type="ChEBI" id="CHEBI:58409"/>
    </reaction>
</comment>
<keyword evidence="10" id="KW-1185">Reference proteome</keyword>
<evidence type="ECO:0000256" key="2">
    <source>
        <dbReference type="ARBA" id="ARBA00001946"/>
    </source>
</evidence>
<dbReference type="PROSITE" id="PS51462">
    <property type="entry name" value="NUDIX"/>
    <property type="match status" value="1"/>
</dbReference>
<dbReference type="PANTHER" id="PTHR11839:SF18">
    <property type="entry name" value="NUDIX HYDROLASE DOMAIN-CONTAINING PROTEIN"/>
    <property type="match status" value="1"/>
</dbReference>
<gene>
    <name evidence="9" type="ORF">CK503_05120</name>
</gene>
<keyword evidence="5" id="KW-0378">Hydrolase</keyword>
<evidence type="ECO:0000256" key="3">
    <source>
        <dbReference type="ARBA" id="ARBA00007275"/>
    </source>
</evidence>
<dbReference type="EMBL" id="NSKE01000003">
    <property type="protein sequence ID" value="PAU94855.1"/>
    <property type="molecule type" value="Genomic_DNA"/>
</dbReference>
<protein>
    <recommendedName>
        <fullName evidence="4">GDP-mannose pyrophosphatase</fullName>
    </recommendedName>
    <alternativeName>
        <fullName evidence="6">GDP-mannose hydrolase</fullName>
    </alternativeName>
    <alternativeName>
        <fullName evidence="7">GDPMK</fullName>
    </alternativeName>
</protein>
<dbReference type="Proteomes" id="UP000218831">
    <property type="component" value="Unassembled WGS sequence"/>
</dbReference>
<organism evidence="9 10">
    <name type="scientific">Fodinibius salipaludis</name>
    <dbReference type="NCBI Taxonomy" id="2032627"/>
    <lineage>
        <taxon>Bacteria</taxon>
        <taxon>Pseudomonadati</taxon>
        <taxon>Balneolota</taxon>
        <taxon>Balneolia</taxon>
        <taxon>Balneolales</taxon>
        <taxon>Balneolaceae</taxon>
        <taxon>Fodinibius</taxon>
    </lineage>
</organism>
<evidence type="ECO:0000256" key="7">
    <source>
        <dbReference type="ARBA" id="ARBA00032272"/>
    </source>
</evidence>
<dbReference type="GO" id="GO:0016787">
    <property type="term" value="F:hydrolase activity"/>
    <property type="evidence" value="ECO:0007669"/>
    <property type="project" value="UniProtKB-KW"/>
</dbReference>
<evidence type="ECO:0000259" key="8">
    <source>
        <dbReference type="PROSITE" id="PS51462"/>
    </source>
</evidence>
<feature type="domain" description="Nudix hydrolase" evidence="8">
    <location>
        <begin position="51"/>
        <end position="182"/>
    </location>
</feature>
<evidence type="ECO:0000313" key="9">
    <source>
        <dbReference type="EMBL" id="PAU94855.1"/>
    </source>
</evidence>
<dbReference type="CDD" id="cd03424">
    <property type="entry name" value="NUDIX_ADPRase_Nudt5_UGPPase_Nudt14"/>
    <property type="match status" value="1"/>
</dbReference>